<feature type="chain" id="PRO_5012509584" description="DOMON domain-containing protein" evidence="4">
    <location>
        <begin position="20"/>
        <end position="606"/>
    </location>
</feature>
<reference evidence="6 7" key="1">
    <citation type="journal article" date="2015" name="Plant Cell">
        <title>Oil accumulation by the oleaginous diatom Fistulifera solaris as revealed by the genome and transcriptome.</title>
        <authorList>
            <person name="Tanaka T."/>
            <person name="Maeda Y."/>
            <person name="Veluchamy A."/>
            <person name="Tanaka M."/>
            <person name="Abida H."/>
            <person name="Marechal E."/>
            <person name="Bowler C."/>
            <person name="Muto M."/>
            <person name="Sunaga Y."/>
            <person name="Tanaka M."/>
            <person name="Yoshino T."/>
            <person name="Taniguchi T."/>
            <person name="Fukuda Y."/>
            <person name="Nemoto M."/>
            <person name="Matsumoto M."/>
            <person name="Wong P.S."/>
            <person name="Aburatani S."/>
            <person name="Fujibuchi W."/>
        </authorList>
    </citation>
    <scope>NUCLEOTIDE SEQUENCE [LARGE SCALE GENOMIC DNA]</scope>
    <source>
        <strain evidence="6 7">JPCC DA0580</strain>
    </source>
</reference>
<dbReference type="Gene3D" id="2.60.120.310">
    <property type="entry name" value="Copper type II, ascorbate-dependent monooxygenase, N-terminal domain"/>
    <property type="match status" value="1"/>
</dbReference>
<dbReference type="InterPro" id="IPR005018">
    <property type="entry name" value="DOMON_domain"/>
</dbReference>
<dbReference type="GO" id="GO:0004500">
    <property type="term" value="F:dopamine beta-monooxygenase activity"/>
    <property type="evidence" value="ECO:0007669"/>
    <property type="project" value="InterPro"/>
</dbReference>
<evidence type="ECO:0000256" key="4">
    <source>
        <dbReference type="SAM" id="SignalP"/>
    </source>
</evidence>
<sequence>MKLPVFPMLLSLWIASASGSSDYDSTYYYYFGGGSTDHPNDDYIEWYETTAQGFYNASIFLSETSTHGAAIHWSIIVDDDDDDKDHQQFLQLAIAVRATGWLGFGLSENGGMRGADLFLFETAQPDQVRDAHVLDELQPITDCRQDWELQAWHGTEEFLMVQVTRVLDTGDGQDRPIVTAAGVPPTRIIVAWGDTPQAEYHGPHHRVRGAIQWTPEEAVLDFAKRMQQDAAQTFRVAAINYTIPAQETKYADFCLNVTDMLGQGVPEGQPISIIGVEPLIDQLAHVHHLTIYGFPDTSCESLERTMVYVWGPGEEATAFPDDVALYAGPGYSTSFLMEVHYDNVHLVPDIQDSTAVQFYYTTEMRPIEASVLQLGDPFVQLSGTAVGAGDHIFSCPSSCTGTILTEPVTILREYLHMHAHGAQARNEVVRDDGEVVHLAQIDFFDFHQQGNQAVQQDPYQVLPGDSFRTTCRYQSVRQDDGGKVQFGLSSREEMCIVFILYYPRQTFSGLPWTCAYNIPFEFCASTWEAPSATETTMPRLFGTTNTTECSELTPSTSSVLGNATESIVPTLMQEPSESSNTHQSANAHSSIWKSWMVVATILTGMV</sequence>
<accession>A0A1Z5KKV0</accession>
<evidence type="ECO:0000256" key="1">
    <source>
        <dbReference type="ARBA" id="ARBA00010676"/>
    </source>
</evidence>
<keyword evidence="4" id="KW-0732">Signal</keyword>
<dbReference type="SMART" id="SM00664">
    <property type="entry name" value="DoH"/>
    <property type="match status" value="1"/>
</dbReference>
<keyword evidence="3" id="KW-0325">Glycoprotein</keyword>
<evidence type="ECO:0000313" key="6">
    <source>
        <dbReference type="EMBL" id="GAX26817.1"/>
    </source>
</evidence>
<proteinExistence type="inferred from homology"/>
<dbReference type="InterPro" id="IPR000323">
    <property type="entry name" value="Cu2_ascorb_mOase_N"/>
</dbReference>
<dbReference type="InterPro" id="IPR000945">
    <property type="entry name" value="DBH-like"/>
</dbReference>
<dbReference type="CDD" id="cd09631">
    <property type="entry name" value="DOMON_DOH"/>
    <property type="match status" value="1"/>
</dbReference>
<gene>
    <name evidence="6" type="ORF">FisN_9Lh086</name>
</gene>
<keyword evidence="2" id="KW-1015">Disulfide bond</keyword>
<dbReference type="Pfam" id="PF03712">
    <property type="entry name" value="Cu2_monoox_C"/>
    <property type="match status" value="1"/>
</dbReference>
<dbReference type="InterPro" id="IPR014784">
    <property type="entry name" value="Cu2_ascorb_mOase-like_C"/>
</dbReference>
<dbReference type="InterPro" id="IPR036939">
    <property type="entry name" value="Cu2_ascorb_mOase_N_sf"/>
</dbReference>
<comment type="caution">
    <text evidence="6">The sequence shown here is derived from an EMBL/GenBank/DDBJ whole genome shotgun (WGS) entry which is preliminary data.</text>
</comment>
<dbReference type="PANTHER" id="PTHR10157:SF23">
    <property type="entry name" value="MOXD1 HOMOLOG 1"/>
    <property type="match status" value="1"/>
</dbReference>
<keyword evidence="7" id="KW-1185">Reference proteome</keyword>
<dbReference type="GO" id="GO:0005507">
    <property type="term" value="F:copper ion binding"/>
    <property type="evidence" value="ECO:0007669"/>
    <property type="project" value="InterPro"/>
</dbReference>
<dbReference type="InterPro" id="IPR024548">
    <property type="entry name" value="Cu2_monoox_C"/>
</dbReference>
<evidence type="ECO:0000259" key="5">
    <source>
        <dbReference type="PROSITE" id="PS50836"/>
    </source>
</evidence>
<feature type="signal peptide" evidence="4">
    <location>
        <begin position="1"/>
        <end position="19"/>
    </location>
</feature>
<name>A0A1Z5KKV0_FISSO</name>
<comment type="similarity">
    <text evidence="1">Belongs to the copper type II ascorbate-dependent monooxygenase family.</text>
</comment>
<dbReference type="Gene3D" id="2.60.120.230">
    <property type="match status" value="1"/>
</dbReference>
<evidence type="ECO:0000313" key="7">
    <source>
        <dbReference type="Proteomes" id="UP000198406"/>
    </source>
</evidence>
<dbReference type="InterPro" id="IPR008977">
    <property type="entry name" value="PHM/PNGase_F_dom_sf"/>
</dbReference>
<dbReference type="AlphaFoldDB" id="A0A1Z5KKV0"/>
<feature type="domain" description="DOMON" evidence="5">
    <location>
        <begin position="67"/>
        <end position="193"/>
    </location>
</feature>
<dbReference type="Pfam" id="PF01082">
    <property type="entry name" value="Cu2_monooxygen"/>
    <property type="match status" value="1"/>
</dbReference>
<dbReference type="Proteomes" id="UP000198406">
    <property type="component" value="Unassembled WGS sequence"/>
</dbReference>
<protein>
    <recommendedName>
        <fullName evidence="5">DOMON domain-containing protein</fullName>
    </recommendedName>
</protein>
<dbReference type="Pfam" id="PF03351">
    <property type="entry name" value="DOMON"/>
    <property type="match status" value="1"/>
</dbReference>
<organism evidence="6 7">
    <name type="scientific">Fistulifera solaris</name>
    <name type="common">Oleaginous diatom</name>
    <dbReference type="NCBI Taxonomy" id="1519565"/>
    <lineage>
        <taxon>Eukaryota</taxon>
        <taxon>Sar</taxon>
        <taxon>Stramenopiles</taxon>
        <taxon>Ochrophyta</taxon>
        <taxon>Bacillariophyta</taxon>
        <taxon>Bacillariophyceae</taxon>
        <taxon>Bacillariophycidae</taxon>
        <taxon>Naviculales</taxon>
        <taxon>Naviculaceae</taxon>
        <taxon>Fistulifera</taxon>
    </lineage>
</organism>
<evidence type="ECO:0000256" key="3">
    <source>
        <dbReference type="ARBA" id="ARBA00023180"/>
    </source>
</evidence>
<dbReference type="EMBL" id="BDSP01000252">
    <property type="protein sequence ID" value="GAX26817.1"/>
    <property type="molecule type" value="Genomic_DNA"/>
</dbReference>
<evidence type="ECO:0000256" key="2">
    <source>
        <dbReference type="ARBA" id="ARBA00023157"/>
    </source>
</evidence>
<dbReference type="InterPro" id="IPR045266">
    <property type="entry name" value="DOH_DOMON"/>
</dbReference>
<dbReference type="PANTHER" id="PTHR10157">
    <property type="entry name" value="DOPAMINE BETA HYDROXYLASE RELATED"/>
    <property type="match status" value="1"/>
</dbReference>
<dbReference type="InParanoid" id="A0A1Z5KKV0"/>
<dbReference type="PROSITE" id="PS50836">
    <property type="entry name" value="DOMON"/>
    <property type="match status" value="1"/>
</dbReference>
<dbReference type="OrthoDB" id="193961at2759"/>
<dbReference type="SUPFAM" id="SSF49742">
    <property type="entry name" value="PHM/PNGase F"/>
    <property type="match status" value="2"/>
</dbReference>